<dbReference type="OrthoDB" id="4567915at2"/>
<sequence>MKVKATRRETVLIGEFAHRTGVSARALRHYEDQGLLEPVRDTNGYRHYDVSDVTVVEQIQAMISAGLGTTMIRRYLDCARTGVHGTSLELCPDLRSELDRIAARLARQQAAVAATRQRLAELTGTQLVTDGRADTLG</sequence>
<dbReference type="PRINTS" id="PR00040">
    <property type="entry name" value="HTHMERR"/>
</dbReference>
<dbReference type="PANTHER" id="PTHR30204:SF97">
    <property type="entry name" value="MERR FAMILY REGULATORY PROTEIN"/>
    <property type="match status" value="1"/>
</dbReference>
<evidence type="ECO:0000313" key="3">
    <source>
        <dbReference type="EMBL" id="AWK73779.1"/>
    </source>
</evidence>
<dbReference type="InterPro" id="IPR000551">
    <property type="entry name" value="MerR-type_HTH_dom"/>
</dbReference>
<dbReference type="PROSITE" id="PS00552">
    <property type="entry name" value="HTH_MERR_1"/>
    <property type="match status" value="1"/>
</dbReference>
<dbReference type="PANTHER" id="PTHR30204">
    <property type="entry name" value="REDOX-CYCLING DRUG-SENSING TRANSCRIPTIONAL ACTIVATOR SOXR"/>
    <property type="match status" value="1"/>
</dbReference>
<dbReference type="EMBL" id="CP021354">
    <property type="protein sequence ID" value="AWK73779.1"/>
    <property type="molecule type" value="Genomic_DNA"/>
</dbReference>
<dbReference type="AlphaFoldDB" id="A0A2S2BYY2"/>
<name>A0A2S2BYY2_9NOCA</name>
<dbReference type="InterPro" id="IPR047057">
    <property type="entry name" value="MerR_fam"/>
</dbReference>
<dbReference type="Pfam" id="PF13411">
    <property type="entry name" value="MerR_1"/>
    <property type="match status" value="1"/>
</dbReference>
<dbReference type="GO" id="GO:0003677">
    <property type="term" value="F:DNA binding"/>
    <property type="evidence" value="ECO:0007669"/>
    <property type="project" value="UniProtKB-KW"/>
</dbReference>
<dbReference type="Gene3D" id="1.10.1660.10">
    <property type="match status" value="1"/>
</dbReference>
<dbReference type="InterPro" id="IPR009061">
    <property type="entry name" value="DNA-bd_dom_put_sf"/>
</dbReference>
<dbReference type="PROSITE" id="PS50937">
    <property type="entry name" value="HTH_MERR_2"/>
    <property type="match status" value="1"/>
</dbReference>
<dbReference type="SMART" id="SM00422">
    <property type="entry name" value="HTH_MERR"/>
    <property type="match status" value="1"/>
</dbReference>
<dbReference type="KEGG" id="roz:CBI38_21665"/>
<dbReference type="SUPFAM" id="SSF46955">
    <property type="entry name" value="Putative DNA-binding domain"/>
    <property type="match status" value="1"/>
</dbReference>
<dbReference type="Proteomes" id="UP000245711">
    <property type="component" value="Chromosome"/>
</dbReference>
<keyword evidence="1" id="KW-0238">DNA-binding</keyword>
<feature type="domain" description="HTH merR-type" evidence="2">
    <location>
        <begin position="13"/>
        <end position="78"/>
    </location>
</feature>
<gene>
    <name evidence="3" type="ORF">CBI38_21665</name>
</gene>
<evidence type="ECO:0000259" key="2">
    <source>
        <dbReference type="PROSITE" id="PS50937"/>
    </source>
</evidence>
<reference evidence="3 4" key="1">
    <citation type="submission" date="2017-05" db="EMBL/GenBank/DDBJ databases">
        <title>Isolation of Rhodococcus sp. S2-17 biodegrading of BP-3.</title>
        <authorList>
            <person name="Lee Y."/>
            <person name="Kim K.H."/>
            <person name="Chun B.H."/>
            <person name="Jung H.S."/>
            <person name="Jeon C.O."/>
        </authorList>
    </citation>
    <scope>NUCLEOTIDE SEQUENCE [LARGE SCALE GENOMIC DNA]</scope>
    <source>
        <strain evidence="3 4">S2-17</strain>
    </source>
</reference>
<evidence type="ECO:0000256" key="1">
    <source>
        <dbReference type="ARBA" id="ARBA00023125"/>
    </source>
</evidence>
<protein>
    <submittedName>
        <fullName evidence="3">MerR family transcriptional regulator</fullName>
    </submittedName>
</protein>
<dbReference type="GO" id="GO:0003700">
    <property type="term" value="F:DNA-binding transcription factor activity"/>
    <property type="evidence" value="ECO:0007669"/>
    <property type="project" value="InterPro"/>
</dbReference>
<keyword evidence="4" id="KW-1185">Reference proteome</keyword>
<organism evidence="3 4">
    <name type="scientific">Rhodococcus oxybenzonivorans</name>
    <dbReference type="NCBI Taxonomy" id="1990687"/>
    <lineage>
        <taxon>Bacteria</taxon>
        <taxon>Bacillati</taxon>
        <taxon>Actinomycetota</taxon>
        <taxon>Actinomycetes</taxon>
        <taxon>Mycobacteriales</taxon>
        <taxon>Nocardiaceae</taxon>
        <taxon>Rhodococcus</taxon>
    </lineage>
</organism>
<accession>A0A2S2BYY2</accession>
<evidence type="ECO:0000313" key="4">
    <source>
        <dbReference type="Proteomes" id="UP000245711"/>
    </source>
</evidence>
<proteinExistence type="predicted"/>